<dbReference type="PANTHER" id="PTHR43436">
    <property type="entry name" value="ARAC-FAMILY TRANSCRIPTIONAL REGULATOR"/>
    <property type="match status" value="1"/>
</dbReference>
<dbReference type="PROSITE" id="PS01124">
    <property type="entry name" value="HTH_ARAC_FAMILY_2"/>
    <property type="match status" value="1"/>
</dbReference>
<dbReference type="EMBL" id="FNKP01000001">
    <property type="protein sequence ID" value="SDQ56913.1"/>
    <property type="molecule type" value="Genomic_DNA"/>
</dbReference>
<evidence type="ECO:0000256" key="1">
    <source>
        <dbReference type="ARBA" id="ARBA00023015"/>
    </source>
</evidence>
<sequence length="339" mass="37600">MNAWIFRRAHGTLQPDRQQGAKADVKLNTSNPTIRQRMVSLLDTLAPLEGYNLTALPDVRFLRSNRPLARTPVLYDPGIVIVCQGRKRGFLGETVYLYDAQHYLAVSVPVPFTMETDASAARPLLAIYFRLDFRLAADLLLQIDEREGGVASTPLGMVSSPLGARLGASVLRFLEAMSVPLEAELLGPALVREIYFHVLTGEQGGSLRAALTAQGQFAKIARVIRKIHACYREPLDIGQLALEANMSVPSFHAHFKTVTRTSPMQYLKSTRLHQARLLMVREETTAALASVQVGYESTSQFSREFKRLFGRTPVEEAERMRKNFAIPPPAPGSIFVASH</sequence>
<evidence type="ECO:0000313" key="5">
    <source>
        <dbReference type="Proteomes" id="UP000183487"/>
    </source>
</evidence>
<gene>
    <name evidence="4" type="ORF">SAMN05443245_1878</name>
</gene>
<dbReference type="InterPro" id="IPR018060">
    <property type="entry name" value="HTH_AraC"/>
</dbReference>
<dbReference type="SMART" id="SM00342">
    <property type="entry name" value="HTH_ARAC"/>
    <property type="match status" value="1"/>
</dbReference>
<dbReference type="InterPro" id="IPR009057">
    <property type="entry name" value="Homeodomain-like_sf"/>
</dbReference>
<keyword evidence="5" id="KW-1185">Reference proteome</keyword>
<dbReference type="AlphaFoldDB" id="A0A1H1BYA3"/>
<evidence type="ECO:0000313" key="4">
    <source>
        <dbReference type="EMBL" id="SDQ56913.1"/>
    </source>
</evidence>
<dbReference type="SUPFAM" id="SSF46689">
    <property type="entry name" value="Homeodomain-like"/>
    <property type="match status" value="2"/>
</dbReference>
<protein>
    <submittedName>
        <fullName evidence="4">Transcriptional regulator, AraC family</fullName>
    </submittedName>
</protein>
<name>A0A1H1BYA3_9BURK</name>
<feature type="domain" description="HTH araC/xylS-type" evidence="3">
    <location>
        <begin position="221"/>
        <end position="319"/>
    </location>
</feature>
<proteinExistence type="predicted"/>
<dbReference type="Proteomes" id="UP000183487">
    <property type="component" value="Unassembled WGS sequence"/>
</dbReference>
<evidence type="ECO:0000256" key="2">
    <source>
        <dbReference type="ARBA" id="ARBA00023163"/>
    </source>
</evidence>
<dbReference type="GO" id="GO:0043565">
    <property type="term" value="F:sequence-specific DNA binding"/>
    <property type="evidence" value="ECO:0007669"/>
    <property type="project" value="InterPro"/>
</dbReference>
<dbReference type="InterPro" id="IPR009594">
    <property type="entry name" value="Tscrpt_reg_HTH_AraC_N"/>
</dbReference>
<dbReference type="PANTHER" id="PTHR43436:SF2">
    <property type="entry name" value="ARAC_XYLS FAMILY TRANSCRIPTIONAL REGULATOR"/>
    <property type="match status" value="1"/>
</dbReference>
<evidence type="ECO:0000259" key="3">
    <source>
        <dbReference type="PROSITE" id="PS01124"/>
    </source>
</evidence>
<reference evidence="5" key="1">
    <citation type="submission" date="2016-10" db="EMBL/GenBank/DDBJ databases">
        <authorList>
            <person name="Varghese N."/>
        </authorList>
    </citation>
    <scope>NUCLEOTIDE SEQUENCE [LARGE SCALE GENOMIC DNA]</scope>
    <source>
        <strain evidence="5">GAS106B</strain>
    </source>
</reference>
<dbReference type="Gene3D" id="1.10.10.60">
    <property type="entry name" value="Homeodomain-like"/>
    <property type="match status" value="1"/>
</dbReference>
<keyword evidence="2" id="KW-0804">Transcription</keyword>
<keyword evidence="1" id="KW-0805">Transcription regulation</keyword>
<organism evidence="4 5">
    <name type="scientific">Paraburkholderia fungorum</name>
    <dbReference type="NCBI Taxonomy" id="134537"/>
    <lineage>
        <taxon>Bacteria</taxon>
        <taxon>Pseudomonadati</taxon>
        <taxon>Pseudomonadota</taxon>
        <taxon>Betaproteobacteria</taxon>
        <taxon>Burkholderiales</taxon>
        <taxon>Burkholderiaceae</taxon>
        <taxon>Paraburkholderia</taxon>
    </lineage>
</organism>
<dbReference type="GO" id="GO:0003700">
    <property type="term" value="F:DNA-binding transcription factor activity"/>
    <property type="evidence" value="ECO:0007669"/>
    <property type="project" value="InterPro"/>
</dbReference>
<dbReference type="Pfam" id="PF06719">
    <property type="entry name" value="AraC_N"/>
    <property type="match status" value="1"/>
</dbReference>
<dbReference type="Pfam" id="PF12833">
    <property type="entry name" value="HTH_18"/>
    <property type="match status" value="1"/>
</dbReference>
<accession>A0A1H1BYA3</accession>